<dbReference type="AlphaFoldDB" id="A0A845DLM4"/>
<dbReference type="SMART" id="SM00387">
    <property type="entry name" value="HATPase_c"/>
    <property type="match status" value="1"/>
</dbReference>
<evidence type="ECO:0000313" key="18">
    <source>
        <dbReference type="Proteomes" id="UP000460949"/>
    </source>
</evidence>
<dbReference type="GO" id="GO:0005524">
    <property type="term" value="F:ATP binding"/>
    <property type="evidence" value="ECO:0007669"/>
    <property type="project" value="UniProtKB-KW"/>
</dbReference>
<evidence type="ECO:0000256" key="14">
    <source>
        <dbReference type="SAM" id="Phobius"/>
    </source>
</evidence>
<keyword evidence="6" id="KW-0808">Transferase</keyword>
<evidence type="ECO:0000256" key="9">
    <source>
        <dbReference type="ARBA" id="ARBA00022777"/>
    </source>
</evidence>
<evidence type="ECO:0000259" key="16">
    <source>
        <dbReference type="PROSITE" id="PS50885"/>
    </source>
</evidence>
<dbReference type="InterPro" id="IPR005467">
    <property type="entry name" value="His_kinase_dom"/>
</dbReference>
<dbReference type="InterPro" id="IPR003660">
    <property type="entry name" value="HAMP_dom"/>
</dbReference>
<dbReference type="PROSITE" id="PS50109">
    <property type="entry name" value="HIS_KIN"/>
    <property type="match status" value="1"/>
</dbReference>
<dbReference type="Pfam" id="PF07730">
    <property type="entry name" value="HisKA_3"/>
    <property type="match status" value="1"/>
</dbReference>
<dbReference type="GO" id="GO:0005886">
    <property type="term" value="C:plasma membrane"/>
    <property type="evidence" value="ECO:0007669"/>
    <property type="project" value="UniProtKB-SubCell"/>
</dbReference>
<dbReference type="InterPro" id="IPR036890">
    <property type="entry name" value="HATPase_C_sf"/>
</dbReference>
<dbReference type="EMBL" id="WMET01000001">
    <property type="protein sequence ID" value="MYL18390.1"/>
    <property type="molecule type" value="Genomic_DNA"/>
</dbReference>
<feature type="domain" description="HAMP" evidence="16">
    <location>
        <begin position="72"/>
        <end position="124"/>
    </location>
</feature>
<dbReference type="InterPro" id="IPR050482">
    <property type="entry name" value="Sensor_HK_TwoCompSys"/>
</dbReference>
<keyword evidence="13 14" id="KW-0472">Membrane</keyword>
<evidence type="ECO:0000256" key="8">
    <source>
        <dbReference type="ARBA" id="ARBA00022741"/>
    </source>
</evidence>
<dbReference type="RefSeq" id="WP_160834861.1">
    <property type="nucleotide sequence ID" value="NZ_WMET01000001.1"/>
</dbReference>
<dbReference type="GO" id="GO:0000155">
    <property type="term" value="F:phosphorelay sensor kinase activity"/>
    <property type="evidence" value="ECO:0007669"/>
    <property type="project" value="InterPro"/>
</dbReference>
<feature type="transmembrane region" description="Helical" evidence="14">
    <location>
        <begin position="45"/>
        <end position="68"/>
    </location>
</feature>
<organism evidence="17 18">
    <name type="scientific">Halobacillus litoralis</name>
    <dbReference type="NCBI Taxonomy" id="45668"/>
    <lineage>
        <taxon>Bacteria</taxon>
        <taxon>Bacillati</taxon>
        <taxon>Bacillota</taxon>
        <taxon>Bacilli</taxon>
        <taxon>Bacillales</taxon>
        <taxon>Bacillaceae</taxon>
        <taxon>Halobacillus</taxon>
    </lineage>
</organism>
<evidence type="ECO:0000256" key="11">
    <source>
        <dbReference type="ARBA" id="ARBA00022989"/>
    </source>
</evidence>
<evidence type="ECO:0000256" key="10">
    <source>
        <dbReference type="ARBA" id="ARBA00022840"/>
    </source>
</evidence>
<evidence type="ECO:0000256" key="3">
    <source>
        <dbReference type="ARBA" id="ARBA00012438"/>
    </source>
</evidence>
<dbReference type="InterPro" id="IPR011712">
    <property type="entry name" value="Sig_transdc_His_kin_sub3_dim/P"/>
</dbReference>
<proteinExistence type="predicted"/>
<accession>A0A845DLM4</accession>
<evidence type="ECO:0000256" key="6">
    <source>
        <dbReference type="ARBA" id="ARBA00022679"/>
    </source>
</evidence>
<name>A0A845DLM4_9BACI</name>
<dbReference type="SUPFAM" id="SSF55874">
    <property type="entry name" value="ATPase domain of HSP90 chaperone/DNA topoisomerase II/histidine kinase"/>
    <property type="match status" value="1"/>
</dbReference>
<comment type="caution">
    <text evidence="17">The sequence shown here is derived from an EMBL/GenBank/DDBJ whole genome shotgun (WGS) entry which is preliminary data.</text>
</comment>
<dbReference type="Gene3D" id="6.10.340.10">
    <property type="match status" value="1"/>
</dbReference>
<evidence type="ECO:0000256" key="13">
    <source>
        <dbReference type="ARBA" id="ARBA00023136"/>
    </source>
</evidence>
<evidence type="ECO:0000256" key="12">
    <source>
        <dbReference type="ARBA" id="ARBA00023012"/>
    </source>
</evidence>
<dbReference type="EC" id="2.7.13.3" evidence="3"/>
<keyword evidence="4" id="KW-1003">Cell membrane</keyword>
<evidence type="ECO:0000313" key="17">
    <source>
        <dbReference type="EMBL" id="MYL18390.1"/>
    </source>
</evidence>
<reference evidence="17 18" key="1">
    <citation type="submission" date="2019-11" db="EMBL/GenBank/DDBJ databases">
        <title>Genome sequences of 17 halophilic strains isolated from different environments.</title>
        <authorList>
            <person name="Furrow R.E."/>
        </authorList>
    </citation>
    <scope>NUCLEOTIDE SEQUENCE [LARGE SCALE GENOMIC DNA]</scope>
    <source>
        <strain evidence="17 18">22511_23_Filter</strain>
    </source>
</reference>
<feature type="transmembrane region" description="Helical" evidence="14">
    <location>
        <begin position="20"/>
        <end position="39"/>
    </location>
</feature>
<keyword evidence="12" id="KW-0902">Two-component regulatory system</keyword>
<keyword evidence="10" id="KW-0067">ATP-binding</keyword>
<dbReference type="Gene3D" id="1.20.5.1930">
    <property type="match status" value="1"/>
</dbReference>
<keyword evidence="5" id="KW-0597">Phosphoprotein</keyword>
<dbReference type="CDD" id="cd16917">
    <property type="entry name" value="HATPase_UhpB-NarQ-NarX-like"/>
    <property type="match status" value="1"/>
</dbReference>
<dbReference type="PANTHER" id="PTHR24421">
    <property type="entry name" value="NITRATE/NITRITE SENSOR PROTEIN NARX-RELATED"/>
    <property type="match status" value="1"/>
</dbReference>
<feature type="domain" description="Histidine kinase" evidence="15">
    <location>
        <begin position="151"/>
        <end position="347"/>
    </location>
</feature>
<dbReference type="Gene3D" id="3.30.565.10">
    <property type="entry name" value="Histidine kinase-like ATPase, C-terminal domain"/>
    <property type="match status" value="1"/>
</dbReference>
<evidence type="ECO:0000259" key="15">
    <source>
        <dbReference type="PROSITE" id="PS50109"/>
    </source>
</evidence>
<keyword evidence="11 14" id="KW-1133">Transmembrane helix</keyword>
<keyword evidence="7 14" id="KW-0812">Transmembrane</keyword>
<dbReference type="GO" id="GO:0046983">
    <property type="term" value="F:protein dimerization activity"/>
    <property type="evidence" value="ECO:0007669"/>
    <property type="project" value="InterPro"/>
</dbReference>
<dbReference type="PROSITE" id="PS50885">
    <property type="entry name" value="HAMP"/>
    <property type="match status" value="1"/>
</dbReference>
<keyword evidence="9" id="KW-0418">Kinase</keyword>
<dbReference type="Pfam" id="PF02518">
    <property type="entry name" value="HATPase_c"/>
    <property type="match status" value="1"/>
</dbReference>
<keyword evidence="8" id="KW-0547">Nucleotide-binding</keyword>
<dbReference type="PANTHER" id="PTHR24421:SF37">
    <property type="entry name" value="SENSOR HISTIDINE KINASE NARS"/>
    <property type="match status" value="1"/>
</dbReference>
<evidence type="ECO:0000256" key="5">
    <source>
        <dbReference type="ARBA" id="ARBA00022553"/>
    </source>
</evidence>
<dbReference type="InterPro" id="IPR003594">
    <property type="entry name" value="HATPase_dom"/>
</dbReference>
<protein>
    <recommendedName>
        <fullName evidence="3">histidine kinase</fullName>
        <ecNumber evidence="3">2.7.13.3</ecNumber>
    </recommendedName>
</protein>
<evidence type="ECO:0000256" key="4">
    <source>
        <dbReference type="ARBA" id="ARBA00022475"/>
    </source>
</evidence>
<evidence type="ECO:0000256" key="2">
    <source>
        <dbReference type="ARBA" id="ARBA00004651"/>
    </source>
</evidence>
<dbReference type="Proteomes" id="UP000460949">
    <property type="component" value="Unassembled WGS sequence"/>
</dbReference>
<comment type="catalytic activity">
    <reaction evidence="1">
        <text>ATP + protein L-histidine = ADP + protein N-phospho-L-histidine.</text>
        <dbReference type="EC" id="2.7.13.3"/>
    </reaction>
</comment>
<evidence type="ECO:0000256" key="1">
    <source>
        <dbReference type="ARBA" id="ARBA00000085"/>
    </source>
</evidence>
<gene>
    <name evidence="17" type="ORF">GLW04_00725</name>
</gene>
<sequence length="354" mass="40044">MLKKLNSVRYMFIRSHLYGLVLNTMMLLAVLLSIFVWFEPVWLEAGAILLFTVVYVCIGFLVSLYAGFRSSGDMKQRLDYISSMITQLARGKLSSRIYFQEDDEIAGLGDELNTLGEKLQQQKDALLKLADEKGELARTAHKAAAIEERQRLARDLHDAVSQQLFGLTMMAQASGKIFERDPVRAKEQLREMTQMALQAQTEMRALLLHLRPVHLSGEPFNEGVAALIEELKQKCRIDFDIYMEDVEGLTETMEEQLFRIVQEALSNVLRHAGADEVKMTCTSDGEEVFLHISDNGAGFNVEEKKGNKASYGLKTMQERCEEIGGLFSLRSRKGEGTHIDLRVPVSRKMKEELG</sequence>
<evidence type="ECO:0000256" key="7">
    <source>
        <dbReference type="ARBA" id="ARBA00022692"/>
    </source>
</evidence>
<comment type="subcellular location">
    <subcellularLocation>
        <location evidence="2">Cell membrane</location>
        <topology evidence="2">Multi-pass membrane protein</topology>
    </subcellularLocation>
</comment>